<evidence type="ECO:0000313" key="10">
    <source>
        <dbReference type="EMBL" id="RWU18152.1"/>
    </source>
</evidence>
<organism evidence="10 11">
    <name type="scientific">Pseudomonas alkylphenolica</name>
    <dbReference type="NCBI Taxonomy" id="237609"/>
    <lineage>
        <taxon>Bacteria</taxon>
        <taxon>Pseudomonadati</taxon>
        <taxon>Pseudomonadota</taxon>
        <taxon>Gammaproteobacteria</taxon>
        <taxon>Pseudomonadales</taxon>
        <taxon>Pseudomonadaceae</taxon>
        <taxon>Pseudomonas</taxon>
    </lineage>
</organism>
<comment type="catalytic activity">
    <reaction evidence="1">
        <text>S-ubiquitinyl-[E2 ubiquitin-conjugating enzyme]-L-cysteine + [acceptor protein]-L-lysine = [E2 ubiquitin-conjugating enzyme]-L-cysteine + N(6)-ubiquitinyl-[acceptor protein]-L-lysine.</text>
        <dbReference type="EC" id="2.3.2.27"/>
    </reaction>
</comment>
<dbReference type="Pfam" id="PF20178">
    <property type="entry name" value="ToxA_N"/>
    <property type="match status" value="1"/>
</dbReference>
<proteinExistence type="inferred from homology"/>
<keyword evidence="6" id="KW-0832">Ubl conjugation</keyword>
<dbReference type="Gene3D" id="1.20.58.360">
    <property type="entry name" value="Shigella T3SS effector IpaH defines"/>
    <property type="match status" value="1"/>
</dbReference>
<dbReference type="Gene3D" id="1.20.1270.130">
    <property type="entry name" value="Shigella T3SS effector IpaH domain"/>
    <property type="match status" value="1"/>
</dbReference>
<evidence type="ECO:0000256" key="6">
    <source>
        <dbReference type="PROSITE-ProRule" id="PRU01398"/>
    </source>
</evidence>
<keyword evidence="6" id="KW-0964">Secreted</keyword>
<keyword evidence="8" id="KW-0472">Membrane</keyword>
<dbReference type="InterPro" id="IPR003591">
    <property type="entry name" value="Leu-rich_rpt_typical-subtyp"/>
</dbReference>
<feature type="domain" description="NEL" evidence="9">
    <location>
        <begin position="1222"/>
        <end position="1509"/>
    </location>
</feature>
<keyword evidence="8" id="KW-1133">Transmembrane helix</keyword>
<comment type="caution">
    <text evidence="10">The sequence shown here is derived from an EMBL/GenBank/DDBJ whole genome shotgun (WGS) entry which is preliminary data.</text>
</comment>
<dbReference type="Gene3D" id="3.80.10.10">
    <property type="entry name" value="Ribonuclease Inhibitor"/>
    <property type="match status" value="1"/>
</dbReference>
<evidence type="ECO:0000256" key="1">
    <source>
        <dbReference type="ARBA" id="ARBA00000900"/>
    </source>
</evidence>
<keyword evidence="4" id="KW-0677">Repeat</keyword>
<name>A0A443ZH18_9PSED</name>
<dbReference type="InterPro" id="IPR032675">
    <property type="entry name" value="LRR_dom_sf"/>
</dbReference>
<dbReference type="Proteomes" id="UP000288983">
    <property type="component" value="Unassembled WGS sequence"/>
</dbReference>
<gene>
    <name evidence="10" type="ORF">DM813_26185</name>
</gene>
<evidence type="ECO:0000256" key="2">
    <source>
        <dbReference type="ARBA" id="ARBA00012483"/>
    </source>
</evidence>
<keyword evidence="6" id="KW-0808">Transferase</keyword>
<keyword evidence="6" id="KW-1035">Host cytoplasm</keyword>
<dbReference type="SMART" id="SM00369">
    <property type="entry name" value="LRR_TYP"/>
    <property type="match status" value="5"/>
</dbReference>
<dbReference type="InterPro" id="IPR001611">
    <property type="entry name" value="Leu-rich_rpt"/>
</dbReference>
<accession>A0A443ZH18</accession>
<evidence type="ECO:0000256" key="7">
    <source>
        <dbReference type="SAM" id="MobiDB-lite"/>
    </source>
</evidence>
<dbReference type="GO" id="GO:0061630">
    <property type="term" value="F:ubiquitin protein ligase activity"/>
    <property type="evidence" value="ECO:0007669"/>
    <property type="project" value="UniProtKB-EC"/>
</dbReference>
<dbReference type="GO" id="GO:0005576">
    <property type="term" value="C:extracellular region"/>
    <property type="evidence" value="ECO:0007669"/>
    <property type="project" value="UniProtKB-UniRule"/>
</dbReference>
<evidence type="ECO:0000256" key="8">
    <source>
        <dbReference type="SAM" id="Phobius"/>
    </source>
</evidence>
<dbReference type="Pfam" id="PF14496">
    <property type="entry name" value="NEL"/>
    <property type="match status" value="1"/>
</dbReference>
<protein>
    <recommendedName>
        <fullName evidence="2">RING-type E3 ubiquitin transferase</fullName>
        <ecNumber evidence="2">2.3.2.27</ecNumber>
    </recommendedName>
</protein>
<dbReference type="SUPFAM" id="SSF52058">
    <property type="entry name" value="L domain-like"/>
    <property type="match status" value="1"/>
</dbReference>
<evidence type="ECO:0000259" key="9">
    <source>
        <dbReference type="PROSITE" id="PS52053"/>
    </source>
</evidence>
<dbReference type="PROSITE" id="PS52053">
    <property type="entry name" value="NEL"/>
    <property type="match status" value="1"/>
</dbReference>
<sequence length="1509" mass="169233">MAPTIMWKAAMNQSQPTLSPGAVAAKIANATDDFIKERLPDWLSGASPEQVNAIRDCWQAHATSQTYLHQLSTRIISPDSYTVDGLQRFVQELGVTQTLDGLYWRELRRSFRVPVGGGLPADTINFVHQPALQRLMQNFEPDASFYLGSGLATSNKDPVPQDSQADLVNSEPDVIALFCREEDLGEDYQAHLDLIFDEKAQSTLAHDKRKGLALVAEIAAVKQEITQADVQMLRQLVADASQPSASVAGWRALLFHVLNCPVDGALAFEQTDAQGQVQRVLLYLPDAPRRSLYSFNGWSQLNDALATDLGKKEMDAYLRRRIGLKQLPGLLNTLSKRLKDPSPDLEPKGQAPAADVFVSLATEQVRRLKEDARLMLVPTEDADHAASEKRLEQMKDAGLLLLNVAGFFVPVVGGLLLAQTVVHVLSETFEGVRDWSRGHRHEAMEHFLGVAETVAVGAAVATGAGVVARGFTRSNFVEGLVPINNDAGAKRLWSEDLSPFAAQDVPEHLEVLDSGLYTDGQRFWWQHESTFYQVRQGQGRWRLQHPLRQDAYAPLLTFNGERGWRLRYERPLEWQGSALLLSRLWPQATSLDAQRVEQVLRVAGVDDDELRGLLVENRPLPVGLRDTLERFDVDVRIDTFFTELAQVTTDQSESAYYTWCLEHIDAAGLSAAEQHDEVLAQAERLREGLFEHFSRQYVTAEDGQALLQRDFPGLPDAYAAHLLQQADDAQRLRLVDEQRIPLALAEQARSLQRHARLIRMREGLYLRNSYQPDSVELVFNLLRQSAQWPNSINLELRDGSESGRRLAVLDPQSPKAHTLVWREGSFRLYDEKGYELDLEIPEPAHLPEVLLTVLPTSDVKRLKWDGAEGAQHVRRDLQRWVPTKAQQLERLMGWREIKPWFNPGVRLADGRVGYLLSGRGQGVNAAHDTLRARIRALYVGFNENEVEDYLNILLQGDGSAFDILLNQEHEYLQLDVALEAWELGGAQHSRARARRAIAEELRRCWRLQGEPLLDIHSQSQGMRLSLIGAAIHELPELPPRVDFNHVTDLVLVNLQLQQLPASFLQHFRRVRWLNLGSNELTALPAGLEHLHELRALRLHSNRIRMTGPGASLLTGLPRLRTLNLNDNPLGLIGLHFQSISQLSELFMRNCQLQTVPSGLIWCAMLEHADLRNNQIATVPEEILQAPRRLRRTLMLEGNSLSVTVRERLRAPDPVVTRPYVPGPETGRRVWTQDPDTQEQQRRGAVWDSVRAEPDSQDFIELIGELSGTSDFRQAREDLDRRVWEVLDAAQESTALRQELFSLAAVPRTCVDSVASCFSALEVRVFVARALQRSARGQAQIARVDLARRLFRLARVEHIAREDINARIAAGRGVDEVEVSLAYRSGLARELGLPGQPGSMQFQAIASVSDAQLADAARAVREAEATDALIAYVSQLDFWLEYLRSEYGARFTEAEQPFWDRLEALGTGDDASVQAQARRLASEREAAVEALVLDLTRDALATERVAQGSS</sequence>
<dbReference type="InterPro" id="IPR029487">
    <property type="entry name" value="NEL_dom"/>
</dbReference>
<keyword evidence="3" id="KW-0433">Leucine-rich repeat</keyword>
<feature type="transmembrane region" description="Helical" evidence="8">
    <location>
        <begin position="399"/>
        <end position="418"/>
    </location>
</feature>
<dbReference type="PANTHER" id="PTHR48051">
    <property type="match status" value="1"/>
</dbReference>
<dbReference type="GO" id="GO:0005737">
    <property type="term" value="C:cytoplasm"/>
    <property type="evidence" value="ECO:0007669"/>
    <property type="project" value="TreeGrafter"/>
</dbReference>
<reference evidence="10 11" key="1">
    <citation type="submission" date="2018-06" db="EMBL/GenBank/DDBJ databases">
        <title>Bacteria isolated from soil of Wuhan.</title>
        <authorList>
            <person name="Wei X."/>
            <person name="Chunhua H."/>
        </authorList>
    </citation>
    <scope>NUCLEOTIDE SEQUENCE [LARGE SCALE GENOMIC DNA]</scope>
    <source>
        <strain evidence="11">xwS2</strain>
    </source>
</reference>
<dbReference type="InterPro" id="IPR050216">
    <property type="entry name" value="LRR_domain-containing"/>
</dbReference>
<evidence type="ECO:0000313" key="11">
    <source>
        <dbReference type="Proteomes" id="UP000288983"/>
    </source>
</evidence>
<feature type="active site" description="Glycyl thioester intermediate" evidence="6">
    <location>
        <position position="1309"/>
    </location>
</feature>
<comment type="similarity">
    <text evidence="6">Belongs to the LRR-containing bacterial E3 ligase family.</text>
</comment>
<dbReference type="RefSeq" id="WP_128326267.1">
    <property type="nucleotide sequence ID" value="NZ_QJRG01000049.1"/>
</dbReference>
<dbReference type="EMBL" id="QJRG01000049">
    <property type="protein sequence ID" value="RWU18152.1"/>
    <property type="molecule type" value="Genomic_DNA"/>
</dbReference>
<dbReference type="EC" id="2.3.2.27" evidence="2"/>
<evidence type="ECO:0000256" key="5">
    <source>
        <dbReference type="ARBA" id="ARBA00023026"/>
    </source>
</evidence>
<keyword evidence="5" id="KW-0843">Virulence</keyword>
<feature type="region of interest" description="Disordered" evidence="7">
    <location>
        <begin position="1216"/>
        <end position="1237"/>
    </location>
</feature>
<keyword evidence="6" id="KW-0833">Ubl conjugation pathway</keyword>
<comment type="PTM">
    <text evidence="6">Ubiquitinated in the presence of host E1 ubiquitin-activating enzyme, E2 ubiquitin-conjugating enzyme and ubiquitin.</text>
</comment>
<evidence type="ECO:0000256" key="4">
    <source>
        <dbReference type="ARBA" id="ARBA00022737"/>
    </source>
</evidence>
<dbReference type="PANTHER" id="PTHR48051:SF1">
    <property type="entry name" value="RAS SUPPRESSOR PROTEIN 1"/>
    <property type="match status" value="1"/>
</dbReference>
<dbReference type="Pfam" id="PF13855">
    <property type="entry name" value="LRR_8"/>
    <property type="match status" value="1"/>
</dbReference>
<dbReference type="GO" id="GO:0016567">
    <property type="term" value="P:protein ubiquitination"/>
    <property type="evidence" value="ECO:0007669"/>
    <property type="project" value="InterPro"/>
</dbReference>
<dbReference type="InterPro" id="IPR046673">
    <property type="entry name" value="ToxA_N"/>
</dbReference>
<dbReference type="OrthoDB" id="1467561at2"/>
<evidence type="ECO:0000256" key="3">
    <source>
        <dbReference type="ARBA" id="ARBA00022614"/>
    </source>
</evidence>
<keyword evidence="8" id="KW-0812">Transmembrane</keyword>